<dbReference type="GO" id="GO:0046872">
    <property type="term" value="F:metal ion binding"/>
    <property type="evidence" value="ECO:0007669"/>
    <property type="project" value="UniProtKB-KW"/>
</dbReference>
<keyword evidence="5 8" id="KW-0249">Electron transport</keyword>
<dbReference type="Pfam" id="PF13375">
    <property type="entry name" value="RnfC_N"/>
    <property type="match status" value="1"/>
</dbReference>
<dbReference type="GO" id="GO:0005886">
    <property type="term" value="C:plasma membrane"/>
    <property type="evidence" value="ECO:0007669"/>
    <property type="project" value="UniProtKB-SubCell"/>
</dbReference>
<dbReference type="GO" id="GO:0009055">
    <property type="term" value="F:electron transfer activity"/>
    <property type="evidence" value="ECO:0007669"/>
    <property type="project" value="InterPro"/>
</dbReference>
<evidence type="ECO:0000256" key="4">
    <source>
        <dbReference type="ARBA" id="ARBA00022737"/>
    </source>
</evidence>
<name>A0A1T4V4P6_9FIRM</name>
<dbReference type="InterPro" id="IPR017896">
    <property type="entry name" value="4Fe4S_Fe-S-bd"/>
</dbReference>
<comment type="function">
    <text evidence="8">Part of a membrane-bound complex that couples electron transfer with translocation of ions across the membrane.</text>
</comment>
<feature type="binding site" evidence="8">
    <location>
        <position position="381"/>
    </location>
    <ligand>
        <name>[4Fe-4S] cluster</name>
        <dbReference type="ChEBI" id="CHEBI:49883"/>
        <label>2</label>
    </ligand>
</feature>
<dbReference type="Pfam" id="PF10531">
    <property type="entry name" value="SLBB"/>
    <property type="match status" value="1"/>
</dbReference>
<reference evidence="10 11" key="1">
    <citation type="submission" date="2017-02" db="EMBL/GenBank/DDBJ databases">
        <authorList>
            <person name="Peterson S.W."/>
        </authorList>
    </citation>
    <scope>NUCLEOTIDE SEQUENCE [LARGE SCALE GENOMIC DNA]</scope>
    <source>
        <strain evidence="10 11">ATCC 35992</strain>
    </source>
</reference>
<evidence type="ECO:0000256" key="6">
    <source>
        <dbReference type="ARBA" id="ARBA00023004"/>
    </source>
</evidence>
<evidence type="ECO:0000256" key="1">
    <source>
        <dbReference type="ARBA" id="ARBA00022448"/>
    </source>
</evidence>
<keyword evidence="7 8" id="KW-0411">Iron-sulfur</keyword>
<dbReference type="Gene3D" id="3.40.50.11540">
    <property type="entry name" value="NADH-ubiquinone oxidoreductase 51kDa subunit"/>
    <property type="match status" value="1"/>
</dbReference>
<feature type="binding site" evidence="8">
    <location>
        <position position="416"/>
    </location>
    <ligand>
        <name>[4Fe-4S] cluster</name>
        <dbReference type="ChEBI" id="CHEBI:49883"/>
        <label>2</label>
    </ligand>
</feature>
<comment type="subunit">
    <text evidence="8">The complex is composed of six subunits: RnfA, RnfB, RnfC, RnfD, RnfE and RnfG.</text>
</comment>
<dbReference type="InterPro" id="IPR026902">
    <property type="entry name" value="RnfC_N"/>
</dbReference>
<evidence type="ECO:0000256" key="7">
    <source>
        <dbReference type="ARBA" id="ARBA00023014"/>
    </source>
</evidence>
<accession>A0A1T4V4P6</accession>
<dbReference type="GO" id="GO:0051539">
    <property type="term" value="F:4 iron, 4 sulfur cluster binding"/>
    <property type="evidence" value="ECO:0007669"/>
    <property type="project" value="UniProtKB-KW"/>
</dbReference>
<evidence type="ECO:0000313" key="11">
    <source>
        <dbReference type="Proteomes" id="UP000190814"/>
    </source>
</evidence>
<dbReference type="PROSITE" id="PS51379">
    <property type="entry name" value="4FE4S_FER_2"/>
    <property type="match status" value="1"/>
</dbReference>
<keyword evidence="2 8" id="KW-0004">4Fe-4S</keyword>
<dbReference type="Pfam" id="PF00037">
    <property type="entry name" value="Fer4"/>
    <property type="match status" value="1"/>
</dbReference>
<dbReference type="InterPro" id="IPR010208">
    <property type="entry name" value="Ion_transpt_RnfC/RsxC"/>
</dbReference>
<feature type="binding site" evidence="8">
    <location>
        <position position="374"/>
    </location>
    <ligand>
        <name>[4Fe-4S] cluster</name>
        <dbReference type="ChEBI" id="CHEBI:49883"/>
        <label>1</label>
    </ligand>
</feature>
<dbReference type="Gene3D" id="3.30.70.20">
    <property type="match status" value="1"/>
</dbReference>
<feature type="binding site" evidence="8">
    <location>
        <position position="420"/>
    </location>
    <ligand>
        <name>[4Fe-4S] cluster</name>
        <dbReference type="ChEBI" id="CHEBI:49883"/>
        <label>1</label>
    </ligand>
</feature>
<evidence type="ECO:0000256" key="5">
    <source>
        <dbReference type="ARBA" id="ARBA00022982"/>
    </source>
</evidence>
<dbReference type="Proteomes" id="UP000190814">
    <property type="component" value="Unassembled WGS sequence"/>
</dbReference>
<dbReference type="InterPro" id="IPR011538">
    <property type="entry name" value="Nuo51_FMN-bd"/>
</dbReference>
<proteinExistence type="inferred from homology"/>
<feature type="binding site" evidence="8">
    <location>
        <position position="371"/>
    </location>
    <ligand>
        <name>[4Fe-4S] cluster</name>
        <dbReference type="ChEBI" id="CHEBI:49883"/>
        <label>1</label>
    </ligand>
</feature>
<dbReference type="AlphaFoldDB" id="A0A1T4V4P6"/>
<comment type="similarity">
    <text evidence="8">Belongs to the 4Fe4S bacterial-type ferredoxin family. RnfC subfamily.</text>
</comment>
<dbReference type="PROSITE" id="PS00198">
    <property type="entry name" value="4FE4S_FER_1"/>
    <property type="match status" value="1"/>
</dbReference>
<keyword evidence="8" id="KW-1278">Translocase</keyword>
<feature type="binding site" evidence="8">
    <location>
        <position position="413"/>
    </location>
    <ligand>
        <name>[4Fe-4S] cluster</name>
        <dbReference type="ChEBI" id="CHEBI:49883"/>
        <label>2</label>
    </ligand>
</feature>
<dbReference type="NCBIfam" id="TIGR01945">
    <property type="entry name" value="rnfC"/>
    <property type="match status" value="1"/>
</dbReference>
<evidence type="ECO:0000256" key="2">
    <source>
        <dbReference type="ARBA" id="ARBA00022485"/>
    </source>
</evidence>
<dbReference type="EMBL" id="FUXZ01000002">
    <property type="protein sequence ID" value="SKA59980.1"/>
    <property type="molecule type" value="Genomic_DNA"/>
</dbReference>
<keyword evidence="6 8" id="KW-0408">Iron</keyword>
<feature type="binding site" evidence="8">
    <location>
        <position position="377"/>
    </location>
    <ligand>
        <name>[4Fe-4S] cluster</name>
        <dbReference type="ChEBI" id="CHEBI:49883"/>
        <label>1</label>
    </ligand>
</feature>
<gene>
    <name evidence="8" type="primary">rnfC</name>
    <name evidence="10" type="ORF">SAMN02745111_00140</name>
</gene>
<organism evidence="10 11">
    <name type="scientific">Eubacterium uniforme</name>
    <dbReference type="NCBI Taxonomy" id="39495"/>
    <lineage>
        <taxon>Bacteria</taxon>
        <taxon>Bacillati</taxon>
        <taxon>Bacillota</taxon>
        <taxon>Clostridia</taxon>
        <taxon>Eubacteriales</taxon>
        <taxon>Eubacteriaceae</taxon>
        <taxon>Eubacterium</taxon>
    </lineage>
</organism>
<dbReference type="SUPFAM" id="SSF142019">
    <property type="entry name" value="Nqo1 FMN-binding domain-like"/>
    <property type="match status" value="1"/>
</dbReference>
<dbReference type="PANTHER" id="PTHR43034">
    <property type="entry name" value="ION-TRANSLOCATING OXIDOREDUCTASE COMPLEX SUBUNIT C"/>
    <property type="match status" value="1"/>
</dbReference>
<dbReference type="InterPro" id="IPR019554">
    <property type="entry name" value="Soluble_ligand-bd"/>
</dbReference>
<dbReference type="PANTHER" id="PTHR43034:SF2">
    <property type="entry name" value="ION-TRANSLOCATING OXIDOREDUCTASE COMPLEX SUBUNIT C"/>
    <property type="match status" value="1"/>
</dbReference>
<keyword evidence="8" id="KW-1003">Cell membrane</keyword>
<keyword evidence="4 8" id="KW-0677">Repeat</keyword>
<dbReference type="InterPro" id="IPR017900">
    <property type="entry name" value="4Fe4S_Fe_S_CS"/>
</dbReference>
<dbReference type="EC" id="7.-.-.-" evidence="8"/>
<evidence type="ECO:0000259" key="9">
    <source>
        <dbReference type="PROSITE" id="PS51379"/>
    </source>
</evidence>
<sequence>MSILTFKGGIHPFEGKELSKDLPIKPFSPKGELVFPLSQHIGAPATPIVEVGERVLKGQKIAEASSFVSANIHASVSGTVTKIEPRLTLQGTKVMSIVIESDEKNEEFVPEIPEGGSLLENFTKKNIIEMIKECGIVGMGGAGFPTHVKLSPKDPDAIEYVIVNGAECEPYLTSDYRRLMETPQKIVEGLKIMLLLFDNAKGIIAIEDNKKDAIAKISELIKDEPNICVKKLFTKYPQGGERALIYATTGRSINSTMLPSDVGCIVNNIDTVTAVYEAVANQKPLTSRIVTVTGDAIKTPQNFEVPLGSNQGDLIEAAGGLTKECEKIISGGPMMGTAMFDLNVPIVKTSSAILCNSVDKVKEAEKLQTACINCGRCVQVCPGRVVPSRLAEFANHGNKEAFEKYHGMECCECGCCSYVCPAKRNLTQAIKSMRKDILADRRKGGK</sequence>
<dbReference type="Pfam" id="PF01512">
    <property type="entry name" value="Complex1_51K"/>
    <property type="match status" value="1"/>
</dbReference>
<keyword evidence="1 8" id="KW-0813">Transport</keyword>
<comment type="subcellular location">
    <subcellularLocation>
        <location evidence="8">Cell membrane</location>
        <topology evidence="8">Peripheral membrane protein</topology>
    </subcellularLocation>
</comment>
<keyword evidence="8" id="KW-0472">Membrane</keyword>
<dbReference type="OrthoDB" id="9767754at2"/>
<dbReference type="NCBIfam" id="NF003454">
    <property type="entry name" value="PRK05035.1"/>
    <property type="match status" value="1"/>
</dbReference>
<feature type="domain" description="4Fe-4S ferredoxin-type" evidence="9">
    <location>
        <begin position="362"/>
        <end position="391"/>
    </location>
</feature>
<evidence type="ECO:0000256" key="3">
    <source>
        <dbReference type="ARBA" id="ARBA00022723"/>
    </source>
</evidence>
<keyword evidence="11" id="KW-1185">Reference proteome</keyword>
<feature type="binding site" evidence="8">
    <location>
        <position position="410"/>
    </location>
    <ligand>
        <name>[4Fe-4S] cluster</name>
        <dbReference type="ChEBI" id="CHEBI:49883"/>
        <label>2</label>
    </ligand>
</feature>
<protein>
    <recommendedName>
        <fullName evidence="8">Ion-translocating oxidoreductase complex subunit C</fullName>
        <ecNumber evidence="8">7.-.-.-</ecNumber>
    </recommendedName>
    <alternativeName>
        <fullName evidence="8">Rnf electron transport complex subunit C</fullName>
    </alternativeName>
</protein>
<dbReference type="InterPro" id="IPR037225">
    <property type="entry name" value="Nuo51_FMN-bd_sf"/>
</dbReference>
<dbReference type="STRING" id="39495.SAMN02745111_00140"/>
<evidence type="ECO:0000256" key="8">
    <source>
        <dbReference type="HAMAP-Rule" id="MF_00461"/>
    </source>
</evidence>
<evidence type="ECO:0000313" key="10">
    <source>
        <dbReference type="EMBL" id="SKA59980.1"/>
    </source>
</evidence>
<dbReference type="RefSeq" id="WP_078765032.1">
    <property type="nucleotide sequence ID" value="NZ_FUXZ01000002.1"/>
</dbReference>
<comment type="cofactor">
    <cofactor evidence="8">
        <name>[4Fe-4S] cluster</name>
        <dbReference type="ChEBI" id="CHEBI:49883"/>
    </cofactor>
    <text evidence="8">Binds 2 [4Fe-4S] clusters per subunit.</text>
</comment>
<dbReference type="Gene3D" id="3.10.20.600">
    <property type="match status" value="1"/>
</dbReference>
<dbReference type="SUPFAM" id="SSF46548">
    <property type="entry name" value="alpha-helical ferredoxin"/>
    <property type="match status" value="1"/>
</dbReference>
<dbReference type="GO" id="GO:0022900">
    <property type="term" value="P:electron transport chain"/>
    <property type="evidence" value="ECO:0007669"/>
    <property type="project" value="UniProtKB-UniRule"/>
</dbReference>
<dbReference type="HAMAP" id="MF_00461">
    <property type="entry name" value="RsxC_RnfC"/>
    <property type="match status" value="1"/>
</dbReference>
<keyword evidence="3 8" id="KW-0479">Metal-binding</keyword>